<evidence type="ECO:0000313" key="3">
    <source>
        <dbReference type="Proteomes" id="UP000061382"/>
    </source>
</evidence>
<dbReference type="Proteomes" id="UP000061382">
    <property type="component" value="Chromosome"/>
</dbReference>
<dbReference type="EMBL" id="CP012643">
    <property type="protein sequence ID" value="ALI98680.1"/>
    <property type="molecule type" value="Genomic_DNA"/>
</dbReference>
<feature type="transmembrane region" description="Helical" evidence="1">
    <location>
        <begin position="45"/>
        <end position="65"/>
    </location>
</feature>
<proteinExistence type="predicted"/>
<sequence>MQLKALFTNWTKVAGLLLMAGALAWTIKLGVIISTNGRIIDTGAAAFLMKAGILLLVAGSTGIGHRLSLHQPVWVKVLAIILSTVVVFGLFLLFAKVASSLLVAPLLEGSNIWYAQQEAPIGMAVFFFLIVGFLLYRSYRSVAR</sequence>
<keyword evidence="3" id="KW-1185">Reference proteome</keyword>
<keyword evidence="1" id="KW-0472">Membrane</keyword>
<keyword evidence="1" id="KW-0812">Transmembrane</keyword>
<protein>
    <submittedName>
        <fullName evidence="2">Uncharacterized protein</fullName>
    </submittedName>
</protein>
<organism evidence="2 3">
    <name type="scientific">Rufibacter tibetensis</name>
    <dbReference type="NCBI Taxonomy" id="512763"/>
    <lineage>
        <taxon>Bacteria</taxon>
        <taxon>Pseudomonadati</taxon>
        <taxon>Bacteroidota</taxon>
        <taxon>Cytophagia</taxon>
        <taxon>Cytophagales</taxon>
        <taxon>Hymenobacteraceae</taxon>
        <taxon>Rufibacter</taxon>
    </lineage>
</organism>
<feature type="transmembrane region" description="Helical" evidence="1">
    <location>
        <begin position="77"/>
        <end position="99"/>
    </location>
</feature>
<name>A0A0N7HWA2_9BACT</name>
<evidence type="ECO:0000256" key="1">
    <source>
        <dbReference type="SAM" id="Phobius"/>
    </source>
</evidence>
<dbReference type="AlphaFoldDB" id="A0A0N7HWA2"/>
<reference evidence="2 3" key="1">
    <citation type="submission" date="2015-08" db="EMBL/GenBank/DDBJ databases">
        <title>Complete genome sequence of Rufibacter tibetensis strain 1351t, a radiation-resistant bacterium from tibet plateau.</title>
        <authorList>
            <person name="Dai J."/>
        </authorList>
    </citation>
    <scope>NUCLEOTIDE SEQUENCE [LARGE SCALE GENOMIC DNA]</scope>
    <source>
        <strain evidence="2 3">1351</strain>
    </source>
</reference>
<dbReference type="KEGG" id="rti:DC20_06490"/>
<keyword evidence="1" id="KW-1133">Transmembrane helix</keyword>
<gene>
    <name evidence="2" type="ORF">DC20_06490</name>
</gene>
<feature type="transmembrane region" description="Helical" evidence="1">
    <location>
        <begin position="12"/>
        <end position="33"/>
    </location>
</feature>
<dbReference type="STRING" id="512763.DC20_06490"/>
<feature type="transmembrane region" description="Helical" evidence="1">
    <location>
        <begin position="119"/>
        <end position="136"/>
    </location>
</feature>
<evidence type="ECO:0000313" key="2">
    <source>
        <dbReference type="EMBL" id="ALI98680.1"/>
    </source>
</evidence>
<dbReference type="PATRIC" id="fig|512763.3.peg.1435"/>
<accession>A0A0N7HWA2</accession>